<dbReference type="KEGG" id="clap:NCTC11466_02967"/>
<gene>
    <name evidence="4" type="primary">cadC</name>
    <name evidence="4" type="ORF">NCTC11466_02967</name>
</gene>
<sequence>MFFVCNNSLLFDPEARAISLIGQPESVLILSVPAARLLQEFIRHKGRALSREELITRVWEEFGFTPSGNNLNKAISELRKVFQKLDEHHDYILTVPRYGFRFDTEVSCQPREKEQAAILQPQQPPSVAVTSARSWRISSLKGWIILAVFTTASLDLGPFFSWPDEIIVPTKLKTVEEKIAGCRIWLINESDRPLELSKVAELLRKNDVPCERKEYNIYYFSTHFSLNAADEVFIGACPLKQTSLCKTIRFKNGTKNEN</sequence>
<name>A0A447V463_9ENTR</name>
<dbReference type="PROSITE" id="PS51755">
    <property type="entry name" value="OMPR_PHOB"/>
    <property type="match status" value="1"/>
</dbReference>
<keyword evidence="1 2" id="KW-0238">DNA-binding</keyword>
<dbReference type="InterPro" id="IPR001867">
    <property type="entry name" value="OmpR/PhoB-type_DNA-bd"/>
</dbReference>
<feature type="domain" description="OmpR/PhoB-type" evidence="3">
    <location>
        <begin position="1"/>
        <end position="104"/>
    </location>
</feature>
<dbReference type="SUPFAM" id="SSF46894">
    <property type="entry name" value="C-terminal effector domain of the bipartite response regulators"/>
    <property type="match status" value="1"/>
</dbReference>
<dbReference type="Gene3D" id="1.10.10.10">
    <property type="entry name" value="Winged helix-like DNA-binding domain superfamily/Winged helix DNA-binding domain"/>
    <property type="match status" value="1"/>
</dbReference>
<dbReference type="SMART" id="SM00862">
    <property type="entry name" value="Trans_reg_C"/>
    <property type="match status" value="1"/>
</dbReference>
<dbReference type="AlphaFoldDB" id="A0A447V463"/>
<dbReference type="Pfam" id="PF00486">
    <property type="entry name" value="Trans_reg_C"/>
    <property type="match status" value="1"/>
</dbReference>
<evidence type="ECO:0000313" key="4">
    <source>
        <dbReference type="EMBL" id="VEB99018.1"/>
    </source>
</evidence>
<evidence type="ECO:0000313" key="5">
    <source>
        <dbReference type="Proteomes" id="UP000274122"/>
    </source>
</evidence>
<dbReference type="InterPro" id="IPR036388">
    <property type="entry name" value="WH-like_DNA-bd_sf"/>
</dbReference>
<dbReference type="GO" id="GO:0000160">
    <property type="term" value="P:phosphorelay signal transduction system"/>
    <property type="evidence" value="ECO:0007669"/>
    <property type="project" value="InterPro"/>
</dbReference>
<evidence type="ECO:0000256" key="2">
    <source>
        <dbReference type="PROSITE-ProRule" id="PRU01091"/>
    </source>
</evidence>
<feature type="DNA-binding region" description="OmpR/PhoB-type" evidence="2">
    <location>
        <begin position="1"/>
        <end position="104"/>
    </location>
</feature>
<proteinExistence type="predicted"/>
<keyword evidence="5" id="KW-1185">Reference proteome</keyword>
<dbReference type="RefSeq" id="WP_126356904.1">
    <property type="nucleotide sequence ID" value="NZ_LR134201.1"/>
</dbReference>
<reference evidence="4 5" key="1">
    <citation type="submission" date="2018-12" db="EMBL/GenBank/DDBJ databases">
        <authorList>
            <consortium name="Pathogen Informatics"/>
        </authorList>
    </citation>
    <scope>NUCLEOTIDE SEQUENCE [LARGE SCALE GENOMIC DNA]</scope>
    <source>
        <strain evidence="4 5">NCTC11466</strain>
    </source>
</reference>
<dbReference type="GO" id="GO:0003677">
    <property type="term" value="F:DNA binding"/>
    <property type="evidence" value="ECO:0007669"/>
    <property type="project" value="UniProtKB-UniRule"/>
</dbReference>
<accession>A0A447V463</accession>
<dbReference type="OrthoDB" id="6591689at2"/>
<dbReference type="EMBL" id="LR134201">
    <property type="protein sequence ID" value="VEB99018.1"/>
    <property type="molecule type" value="Genomic_DNA"/>
</dbReference>
<dbReference type="GO" id="GO:0006355">
    <property type="term" value="P:regulation of DNA-templated transcription"/>
    <property type="evidence" value="ECO:0007669"/>
    <property type="project" value="InterPro"/>
</dbReference>
<evidence type="ECO:0000259" key="3">
    <source>
        <dbReference type="PROSITE" id="PS51755"/>
    </source>
</evidence>
<dbReference type="Proteomes" id="UP000274122">
    <property type="component" value="Chromosome"/>
</dbReference>
<evidence type="ECO:0000256" key="1">
    <source>
        <dbReference type="ARBA" id="ARBA00023125"/>
    </source>
</evidence>
<dbReference type="InterPro" id="IPR016032">
    <property type="entry name" value="Sig_transdc_resp-reg_C-effctor"/>
</dbReference>
<protein>
    <submittedName>
        <fullName evidence="4">Transcriptional activator CadC</fullName>
    </submittedName>
</protein>
<dbReference type="CDD" id="cd00383">
    <property type="entry name" value="trans_reg_C"/>
    <property type="match status" value="1"/>
</dbReference>
<organism evidence="4 5">
    <name type="scientific">Cedecea lapagei</name>
    <dbReference type="NCBI Taxonomy" id="158823"/>
    <lineage>
        <taxon>Bacteria</taxon>
        <taxon>Pseudomonadati</taxon>
        <taxon>Pseudomonadota</taxon>
        <taxon>Gammaproteobacteria</taxon>
        <taxon>Enterobacterales</taxon>
        <taxon>Enterobacteriaceae</taxon>
        <taxon>Cedecea</taxon>
    </lineage>
</organism>